<dbReference type="Pfam" id="PF09234">
    <property type="entry name" value="DUF1963"/>
    <property type="match status" value="1"/>
</dbReference>
<reference evidence="1 2" key="1">
    <citation type="submission" date="2019-10" db="EMBL/GenBank/DDBJ databases">
        <title>Complete genome sequences for adaption low water activity.</title>
        <authorList>
            <person name="Zhao L."/>
            <person name="Zhong J."/>
        </authorList>
    </citation>
    <scope>NUCLEOTIDE SEQUENCE [LARGE SCALE GENOMIC DNA]</scope>
    <source>
        <strain evidence="1 2">FDU301</strain>
        <plasmid evidence="2">pfdu301a</plasmid>
    </source>
</reference>
<dbReference type="RefSeq" id="WP_171778759.1">
    <property type="nucleotide sequence ID" value="NZ_CP045273.1"/>
</dbReference>
<dbReference type="Proteomes" id="UP000501076">
    <property type="component" value="Plasmid pFDU301A"/>
</dbReference>
<sequence length="269" mass="31236">MTNFKLKIPKELEKYRADIEKTVVPYIKIETLKAETKLYNSKYGGYPYLPIGAEHPLDLYGNPMLLLAQINYEEIPHLDDMPTKGMLQFFITATSDKDDIYGADLDNPTNQENFRVVYHKEVVTDESKLVTDFSYLEAMNYDYGLFPVPEERSLEFTLDYEPVSTADYRFEYVFDEESDLSDDYDLIDVYVDELDVDGHKIGGYAYFTQDDPRGYNNDLKEYEVLLLQIDTDGEAEIMFGDSGIANFFIKPADLKDLNFKNVMYTWDCC</sequence>
<dbReference type="AlphaFoldDB" id="A0A6M6E1E4"/>
<dbReference type="InterPro" id="IPR035948">
    <property type="entry name" value="YwqG-like_sf"/>
</dbReference>
<keyword evidence="1" id="KW-0614">Plasmid</keyword>
<geneLocation type="plasmid" evidence="2">
    <name>pfdu301a</name>
</geneLocation>
<dbReference type="EMBL" id="CP045273">
    <property type="protein sequence ID" value="QJX80762.1"/>
    <property type="molecule type" value="Genomic_DNA"/>
</dbReference>
<gene>
    <name evidence="1" type="ORF">FDZ14_32240</name>
</gene>
<dbReference type="PANTHER" id="PTHR36436:SF6">
    <property type="entry name" value="SLL5081 PROTEIN"/>
    <property type="match status" value="1"/>
</dbReference>
<proteinExistence type="predicted"/>
<accession>A0A6M6E1E4</accession>
<dbReference type="PANTHER" id="PTHR36436">
    <property type="entry name" value="SLL5081 PROTEIN"/>
    <property type="match status" value="1"/>
</dbReference>
<evidence type="ECO:0000313" key="2">
    <source>
        <dbReference type="Proteomes" id="UP000501076"/>
    </source>
</evidence>
<protein>
    <submittedName>
        <fullName evidence="1">DUF1963 domain-containing protein</fullName>
    </submittedName>
</protein>
<organism evidence="1 2">
    <name type="scientific">Priestia megaterium</name>
    <name type="common">Bacillus megaterium</name>
    <dbReference type="NCBI Taxonomy" id="1404"/>
    <lineage>
        <taxon>Bacteria</taxon>
        <taxon>Bacillati</taxon>
        <taxon>Bacillota</taxon>
        <taxon>Bacilli</taxon>
        <taxon>Bacillales</taxon>
        <taxon>Bacillaceae</taxon>
        <taxon>Priestia</taxon>
    </lineage>
</organism>
<dbReference type="Gene3D" id="2.30.320.10">
    <property type="entry name" value="YwqG-like"/>
    <property type="match status" value="1"/>
</dbReference>
<name>A0A6M6E1E4_PRIMG</name>
<evidence type="ECO:0000313" key="1">
    <source>
        <dbReference type="EMBL" id="QJX80762.1"/>
    </source>
</evidence>
<dbReference type="InterPro" id="IPR015315">
    <property type="entry name" value="DUF1963"/>
</dbReference>
<dbReference type="SUPFAM" id="SSF103032">
    <property type="entry name" value="Hypothetical protein YwqG"/>
    <property type="match status" value="1"/>
</dbReference>